<dbReference type="OrthoDB" id="9808398at2"/>
<dbReference type="RefSeq" id="WP_090847571.1">
    <property type="nucleotide sequence ID" value="NZ_FNXG01000002.1"/>
</dbReference>
<accession>A0A1H6LP87</accession>
<dbReference type="PANTHER" id="PTHR46118:SF4">
    <property type="entry name" value="PROTEIN ABHD11"/>
    <property type="match status" value="1"/>
</dbReference>
<dbReference type="Proteomes" id="UP000199125">
    <property type="component" value="Unassembled WGS sequence"/>
</dbReference>
<dbReference type="EMBL" id="FNXG01000002">
    <property type="protein sequence ID" value="SEH87968.1"/>
    <property type="molecule type" value="Genomic_DNA"/>
</dbReference>
<dbReference type="GO" id="GO:0016787">
    <property type="term" value="F:hydrolase activity"/>
    <property type="evidence" value="ECO:0007669"/>
    <property type="project" value="UniProtKB-KW"/>
</dbReference>
<feature type="domain" description="AB hydrolase-1" evidence="2">
    <location>
        <begin position="15"/>
        <end position="242"/>
    </location>
</feature>
<evidence type="ECO:0000259" key="2">
    <source>
        <dbReference type="Pfam" id="PF00561"/>
    </source>
</evidence>
<name>A0A1H6LP87_9RHOB</name>
<dbReference type="PANTHER" id="PTHR46118">
    <property type="entry name" value="PROTEIN ABHD11"/>
    <property type="match status" value="1"/>
</dbReference>
<dbReference type="InterPro" id="IPR000073">
    <property type="entry name" value="AB_hydrolase_1"/>
</dbReference>
<sequence>MELSLTITGTAGPLPPVLLAHGLFGQARNLGVIARALAETRQVIAVDMRNHGDSPWDARHDYEAMAEDLAQVIAAHGGRADVVGHSMGGKAAMWLALTRPGRVRRLVALDIAPVAYPHSQMAIIDALDATDLTGITTRSAADRALSAQLDDAGVRAFLLQSLDLKTQPPRWKMNLSALRAQMGQLTGWPAGGTPFAGPALFLHGGDSPYVQPEGKAAITTLFPQAQIDCIPGTGHWLHAEKPAEVAGRVAAFVNG</sequence>
<organism evidence="3 4">
    <name type="scientific">Paracoccus alkenifer</name>
    <dbReference type="NCBI Taxonomy" id="65735"/>
    <lineage>
        <taxon>Bacteria</taxon>
        <taxon>Pseudomonadati</taxon>
        <taxon>Pseudomonadota</taxon>
        <taxon>Alphaproteobacteria</taxon>
        <taxon>Rhodobacterales</taxon>
        <taxon>Paracoccaceae</taxon>
        <taxon>Paracoccus</taxon>
    </lineage>
</organism>
<reference evidence="4" key="1">
    <citation type="submission" date="2016-10" db="EMBL/GenBank/DDBJ databases">
        <authorList>
            <person name="Varghese N."/>
            <person name="Submissions S."/>
        </authorList>
    </citation>
    <scope>NUCLEOTIDE SEQUENCE [LARGE SCALE GENOMIC DNA]</scope>
    <source>
        <strain evidence="4">DSM 11593</strain>
    </source>
</reference>
<dbReference type="Gene3D" id="3.40.50.1820">
    <property type="entry name" value="alpha/beta hydrolase"/>
    <property type="match status" value="1"/>
</dbReference>
<dbReference type="AlphaFoldDB" id="A0A1H6LP87"/>
<gene>
    <name evidence="3" type="ORF">SAMN04488075_1592</name>
</gene>
<dbReference type="InterPro" id="IPR000639">
    <property type="entry name" value="Epox_hydrolase-like"/>
</dbReference>
<dbReference type="Pfam" id="PF00561">
    <property type="entry name" value="Abhydrolase_1"/>
    <property type="match status" value="1"/>
</dbReference>
<protein>
    <submittedName>
        <fullName evidence="3">Pimeloyl-ACP methyl ester carboxylesterase</fullName>
    </submittedName>
</protein>
<dbReference type="PRINTS" id="PR00412">
    <property type="entry name" value="EPOXHYDRLASE"/>
</dbReference>
<dbReference type="STRING" id="65735.SAMN04488075_1592"/>
<proteinExistence type="predicted"/>
<evidence type="ECO:0000313" key="3">
    <source>
        <dbReference type="EMBL" id="SEH87968.1"/>
    </source>
</evidence>
<dbReference type="SUPFAM" id="SSF53474">
    <property type="entry name" value="alpha/beta-Hydrolases"/>
    <property type="match status" value="1"/>
</dbReference>
<keyword evidence="4" id="KW-1185">Reference proteome</keyword>
<dbReference type="InterPro" id="IPR029058">
    <property type="entry name" value="AB_hydrolase_fold"/>
</dbReference>
<evidence type="ECO:0000313" key="4">
    <source>
        <dbReference type="Proteomes" id="UP000199125"/>
    </source>
</evidence>
<dbReference type="PRINTS" id="PR00111">
    <property type="entry name" value="ABHYDROLASE"/>
</dbReference>
<keyword evidence="1" id="KW-0378">Hydrolase</keyword>
<evidence type="ECO:0000256" key="1">
    <source>
        <dbReference type="ARBA" id="ARBA00022801"/>
    </source>
</evidence>